<sequence>MSLVAVLAEMPDLLERTISEHAPDHLGQCRECRDSSGVSAPWPCMMREMADEASDIRRGGLPGTYGGRHRPLRSVRV</sequence>
<protein>
    <submittedName>
        <fullName evidence="2">Uncharacterized protein</fullName>
    </submittedName>
</protein>
<proteinExistence type="predicted"/>
<feature type="region of interest" description="Disordered" evidence="1">
    <location>
        <begin position="56"/>
        <end position="77"/>
    </location>
</feature>
<organism evidence="2 3">
    <name type="scientific">Pseudonocardia sulfidoxydans NBRC 16205</name>
    <dbReference type="NCBI Taxonomy" id="1223511"/>
    <lineage>
        <taxon>Bacteria</taxon>
        <taxon>Bacillati</taxon>
        <taxon>Actinomycetota</taxon>
        <taxon>Actinomycetes</taxon>
        <taxon>Pseudonocardiales</taxon>
        <taxon>Pseudonocardiaceae</taxon>
        <taxon>Pseudonocardia</taxon>
    </lineage>
</organism>
<name>A0A511DL98_9PSEU</name>
<reference evidence="2 3" key="1">
    <citation type="submission" date="2019-07" db="EMBL/GenBank/DDBJ databases">
        <title>Whole genome shotgun sequence of Pseudonocardia sulfidoxydans NBRC 16205.</title>
        <authorList>
            <person name="Hosoyama A."/>
            <person name="Uohara A."/>
            <person name="Ohji S."/>
            <person name="Ichikawa N."/>
        </authorList>
    </citation>
    <scope>NUCLEOTIDE SEQUENCE [LARGE SCALE GENOMIC DNA]</scope>
    <source>
        <strain evidence="2 3">NBRC 16205</strain>
    </source>
</reference>
<keyword evidence="3" id="KW-1185">Reference proteome</keyword>
<gene>
    <name evidence="2" type="ORF">PSU4_35180</name>
</gene>
<feature type="compositionally biased region" description="Basic residues" evidence="1">
    <location>
        <begin position="67"/>
        <end position="77"/>
    </location>
</feature>
<dbReference type="EMBL" id="BJVJ01000036">
    <property type="protein sequence ID" value="GEL24564.1"/>
    <property type="molecule type" value="Genomic_DNA"/>
</dbReference>
<evidence type="ECO:0000256" key="1">
    <source>
        <dbReference type="SAM" id="MobiDB-lite"/>
    </source>
</evidence>
<evidence type="ECO:0000313" key="2">
    <source>
        <dbReference type="EMBL" id="GEL24564.1"/>
    </source>
</evidence>
<dbReference type="AlphaFoldDB" id="A0A511DL98"/>
<evidence type="ECO:0000313" key="3">
    <source>
        <dbReference type="Proteomes" id="UP000321685"/>
    </source>
</evidence>
<dbReference type="Proteomes" id="UP000321685">
    <property type="component" value="Unassembled WGS sequence"/>
</dbReference>
<comment type="caution">
    <text evidence="2">The sequence shown here is derived from an EMBL/GenBank/DDBJ whole genome shotgun (WGS) entry which is preliminary data.</text>
</comment>
<dbReference type="RefSeq" id="WP_147109612.1">
    <property type="nucleotide sequence ID" value="NZ_BJVJ01000036.1"/>
</dbReference>
<accession>A0A511DL98</accession>
<dbReference type="OrthoDB" id="3576110at2"/>